<dbReference type="Gene3D" id="3.40.50.300">
    <property type="entry name" value="P-loop containing nucleotide triphosphate hydrolases"/>
    <property type="match status" value="1"/>
</dbReference>
<dbReference type="SUPFAM" id="SSF52540">
    <property type="entry name" value="P-loop containing nucleoside triphosphate hydrolases"/>
    <property type="match status" value="1"/>
</dbReference>
<protein>
    <recommendedName>
        <fullName evidence="1">AAA domain-containing protein</fullName>
    </recommendedName>
</protein>
<evidence type="ECO:0000313" key="3">
    <source>
        <dbReference type="Proteomes" id="UP000838748"/>
    </source>
</evidence>
<dbReference type="CDD" id="cd02042">
    <property type="entry name" value="ParAB_family"/>
    <property type="match status" value="1"/>
</dbReference>
<comment type="caution">
    <text evidence="2">The sequence shown here is derived from an EMBL/GenBank/DDBJ whole genome shotgun (WGS) entry which is preliminary data.</text>
</comment>
<dbReference type="Proteomes" id="UP000838748">
    <property type="component" value="Unassembled WGS sequence"/>
</dbReference>
<name>A0ABM9A9X8_9VIBR</name>
<dbReference type="RefSeq" id="WP_237363982.1">
    <property type="nucleotide sequence ID" value="NZ_CAKLDM010000004.1"/>
</dbReference>
<dbReference type="Pfam" id="PF13614">
    <property type="entry name" value="AAA_31"/>
    <property type="match status" value="1"/>
</dbReference>
<sequence>MKIIDVWNPKGGQGKSMIAINLAAATLELGKKALVICQDPQGTSTLYQKSGNLPFEITDAIPKSKPDVDVIIFDHQAADWEVPEGKLIVMPLKPARDQYATYIDAHKRAQAKSKQVVTILTDVDYRRKGERKLAKLMEKEGAFILPSSGVYGRAAEHYRSIFDDALNRSNLIRDRRREMLQIMTHVLIEVK</sequence>
<evidence type="ECO:0000259" key="1">
    <source>
        <dbReference type="Pfam" id="PF13614"/>
    </source>
</evidence>
<evidence type="ECO:0000313" key="2">
    <source>
        <dbReference type="EMBL" id="CAH0543116.1"/>
    </source>
</evidence>
<gene>
    <name evidence="2" type="ORF">VMF7928_04408</name>
</gene>
<reference evidence="2" key="1">
    <citation type="submission" date="2021-11" db="EMBL/GenBank/DDBJ databases">
        <authorList>
            <person name="Rodrigo-Torres L."/>
            <person name="Arahal R. D."/>
            <person name="Lucena T."/>
        </authorList>
    </citation>
    <scope>NUCLEOTIDE SEQUENCE</scope>
    <source>
        <strain evidence="2">CECT 7928</strain>
    </source>
</reference>
<organism evidence="2 3">
    <name type="scientific">Vibrio marisflavi CECT 7928</name>
    <dbReference type="NCBI Taxonomy" id="634439"/>
    <lineage>
        <taxon>Bacteria</taxon>
        <taxon>Pseudomonadati</taxon>
        <taxon>Pseudomonadota</taxon>
        <taxon>Gammaproteobacteria</taxon>
        <taxon>Vibrionales</taxon>
        <taxon>Vibrionaceae</taxon>
        <taxon>Vibrio</taxon>
    </lineage>
</organism>
<dbReference type="InterPro" id="IPR025669">
    <property type="entry name" value="AAA_dom"/>
</dbReference>
<dbReference type="EMBL" id="CAKLDM010000004">
    <property type="protein sequence ID" value="CAH0543116.1"/>
    <property type="molecule type" value="Genomic_DNA"/>
</dbReference>
<accession>A0ABM9A9X8</accession>
<keyword evidence="3" id="KW-1185">Reference proteome</keyword>
<proteinExistence type="predicted"/>
<dbReference type="InterPro" id="IPR027417">
    <property type="entry name" value="P-loop_NTPase"/>
</dbReference>
<feature type="domain" description="AAA" evidence="1">
    <location>
        <begin position="1"/>
        <end position="61"/>
    </location>
</feature>